<feature type="domain" description="RGS" evidence="1">
    <location>
        <begin position="1"/>
        <end position="27"/>
    </location>
</feature>
<dbReference type="Proteomes" id="UP001233999">
    <property type="component" value="Unassembled WGS sequence"/>
</dbReference>
<proteinExistence type="predicted"/>
<accession>A0AAD8ENR6</accession>
<evidence type="ECO:0000313" key="2">
    <source>
        <dbReference type="EMBL" id="KAJ9596936.1"/>
    </source>
</evidence>
<sequence length="106" mass="12488">RYLLFKEFCETMAEEPIPQLKFYEEAELRNKKMTRGCFLRHMLPTVRSVSTACSERRVCMFSNRHMVESECRNNNCAKMSPFLHKADCTRSLFRGARVNVQFVNIA</sequence>
<name>A0AAD8ENR6_DIPPU</name>
<gene>
    <name evidence="2" type="ORF">L9F63_012061</name>
</gene>
<dbReference type="AlphaFoldDB" id="A0AAD8ENR6"/>
<comment type="caution">
    <text evidence="2">The sequence shown here is derived from an EMBL/GenBank/DDBJ whole genome shotgun (WGS) entry which is preliminary data.</text>
</comment>
<evidence type="ECO:0000259" key="1">
    <source>
        <dbReference type="PROSITE" id="PS50132"/>
    </source>
</evidence>
<feature type="non-terminal residue" evidence="2">
    <location>
        <position position="1"/>
    </location>
</feature>
<dbReference type="EMBL" id="JASPKZ010001954">
    <property type="protein sequence ID" value="KAJ9596936.1"/>
    <property type="molecule type" value="Genomic_DNA"/>
</dbReference>
<dbReference type="PROSITE" id="PS50132">
    <property type="entry name" value="RGS"/>
    <property type="match status" value="1"/>
</dbReference>
<keyword evidence="3" id="KW-1185">Reference proteome</keyword>
<organism evidence="2 3">
    <name type="scientific">Diploptera punctata</name>
    <name type="common">Pacific beetle cockroach</name>
    <dbReference type="NCBI Taxonomy" id="6984"/>
    <lineage>
        <taxon>Eukaryota</taxon>
        <taxon>Metazoa</taxon>
        <taxon>Ecdysozoa</taxon>
        <taxon>Arthropoda</taxon>
        <taxon>Hexapoda</taxon>
        <taxon>Insecta</taxon>
        <taxon>Pterygota</taxon>
        <taxon>Neoptera</taxon>
        <taxon>Polyneoptera</taxon>
        <taxon>Dictyoptera</taxon>
        <taxon>Blattodea</taxon>
        <taxon>Blaberoidea</taxon>
        <taxon>Blaberidae</taxon>
        <taxon>Diplopterinae</taxon>
        <taxon>Diploptera</taxon>
    </lineage>
</organism>
<reference evidence="2" key="1">
    <citation type="journal article" date="2023" name="IScience">
        <title>Live-bearing cockroach genome reveals convergent evolutionary mechanisms linked to viviparity in insects and beyond.</title>
        <authorList>
            <person name="Fouks B."/>
            <person name="Harrison M.C."/>
            <person name="Mikhailova A.A."/>
            <person name="Marchal E."/>
            <person name="English S."/>
            <person name="Carruthers M."/>
            <person name="Jennings E.C."/>
            <person name="Chiamaka E.L."/>
            <person name="Frigard R.A."/>
            <person name="Pippel M."/>
            <person name="Attardo G.M."/>
            <person name="Benoit J.B."/>
            <person name="Bornberg-Bauer E."/>
            <person name="Tobe S.S."/>
        </authorList>
    </citation>
    <scope>NUCLEOTIDE SEQUENCE</scope>
    <source>
        <strain evidence="2">Stay&amp;Tobe</strain>
    </source>
</reference>
<feature type="non-terminal residue" evidence="2">
    <location>
        <position position="106"/>
    </location>
</feature>
<dbReference type="InterPro" id="IPR016137">
    <property type="entry name" value="RGS"/>
</dbReference>
<reference evidence="2" key="2">
    <citation type="submission" date="2023-05" db="EMBL/GenBank/DDBJ databases">
        <authorList>
            <person name="Fouks B."/>
        </authorList>
    </citation>
    <scope>NUCLEOTIDE SEQUENCE</scope>
    <source>
        <strain evidence="2">Stay&amp;Tobe</strain>
        <tissue evidence="2">Testes</tissue>
    </source>
</reference>
<evidence type="ECO:0000313" key="3">
    <source>
        <dbReference type="Proteomes" id="UP001233999"/>
    </source>
</evidence>
<protein>
    <recommendedName>
        <fullName evidence="1">RGS domain-containing protein</fullName>
    </recommendedName>
</protein>